<dbReference type="InterPro" id="IPR011250">
    <property type="entry name" value="OMP/PagP_B-barrel"/>
</dbReference>
<comment type="similarity">
    <text evidence="1">Belongs to the PagL family.</text>
</comment>
<dbReference type="Gene3D" id="2.40.160.20">
    <property type="match status" value="1"/>
</dbReference>
<comment type="subcellular location">
    <subcellularLocation>
        <location evidence="1">Cell outer membrane</location>
        <topology evidence="1">Multi-pass membrane protein</topology>
    </subcellularLocation>
</comment>
<dbReference type="InterPro" id="IPR018550">
    <property type="entry name" value="Lipid-A_deacylase-rel"/>
</dbReference>
<keyword evidence="1" id="KW-0998">Cell outer membrane</keyword>
<keyword evidence="1" id="KW-0472">Membrane</keyword>
<dbReference type="Proteomes" id="UP001596103">
    <property type="component" value="Unassembled WGS sequence"/>
</dbReference>
<dbReference type="PIRSF" id="PIRSF029681">
    <property type="entry name" value="PagL"/>
    <property type="match status" value="1"/>
</dbReference>
<comment type="catalytic activity">
    <reaction evidence="1">
        <text>a 3-(acyloxy)acyl derivative of bacterial toxin + H2O = a 3-hydroxyacyl derivative of bacterial toxin + a fatty acid + H(+)</text>
        <dbReference type="Rhea" id="RHEA:12032"/>
        <dbReference type="ChEBI" id="CHEBI:15377"/>
        <dbReference type="ChEBI" id="CHEBI:15378"/>
        <dbReference type="ChEBI" id="CHEBI:28868"/>
        <dbReference type="ChEBI" id="CHEBI:136853"/>
        <dbReference type="ChEBI" id="CHEBI:140675"/>
        <dbReference type="EC" id="3.1.1.77"/>
    </reaction>
</comment>
<dbReference type="EC" id="3.1.1.77" evidence="1"/>
<feature type="chain" id="PRO_5045338336" description="Lipid A deacylase" evidence="2">
    <location>
        <begin position="23"/>
        <end position="181"/>
    </location>
</feature>
<protein>
    <recommendedName>
        <fullName evidence="1">Lipid A deacylase</fullName>
        <ecNumber evidence="1">3.1.1.77</ecNumber>
    </recommendedName>
    <alternativeName>
        <fullName evidence="1">LPS 3-O-deacylase</fullName>
    </alternativeName>
    <alternativeName>
        <fullName evidence="1">Outer membrane enzyme</fullName>
    </alternativeName>
</protein>
<evidence type="ECO:0000256" key="2">
    <source>
        <dbReference type="SAM" id="SignalP"/>
    </source>
</evidence>
<dbReference type="EMBL" id="JBHSMP010000025">
    <property type="protein sequence ID" value="MFC5430829.1"/>
    <property type="molecule type" value="Genomic_DNA"/>
</dbReference>
<sequence length="181" mass="20017">MKDALVLIAAFCALSLASADAAADTFGVQVAAGVADHDVRKTDFGIAWDPGLQWWQIGAWHFTVVPEVHVAYWNVRESHSVNPAIWEFGATPVFRFVRSTGWIRPYVEAGVGVRLLSHVRETDDRTFSSSFQFADMVGVGAQCGAHQNYLVGLRFQHVSNAGLKHPNPGANFSQVYFQYNF</sequence>
<comment type="subunit">
    <text evidence="1">Homodimer.</text>
</comment>
<reference evidence="4" key="1">
    <citation type="journal article" date="2019" name="Int. J. Syst. Evol. Microbiol.">
        <title>The Global Catalogue of Microorganisms (GCM) 10K type strain sequencing project: providing services to taxonomists for standard genome sequencing and annotation.</title>
        <authorList>
            <consortium name="The Broad Institute Genomics Platform"/>
            <consortium name="The Broad Institute Genome Sequencing Center for Infectious Disease"/>
            <person name="Wu L."/>
            <person name="Ma J."/>
        </authorList>
    </citation>
    <scope>NUCLEOTIDE SEQUENCE [LARGE SCALE GENOMIC DNA]</scope>
    <source>
        <strain evidence="4">CCUG 56042</strain>
    </source>
</reference>
<evidence type="ECO:0000313" key="3">
    <source>
        <dbReference type="EMBL" id="MFC5430829.1"/>
    </source>
</evidence>
<dbReference type="Pfam" id="PF09411">
    <property type="entry name" value="PagL"/>
    <property type="match status" value="1"/>
</dbReference>
<keyword evidence="2" id="KW-0732">Signal</keyword>
<comment type="function">
    <text evidence="1">Has lipid A 3-O-deacylase activity. Hydrolyzes the ester bond at the 3 position of lipid A, a bioactive component of lipopolysaccharide (LPS), thereby releasing the primary fatty acyl moiety.</text>
</comment>
<proteinExistence type="inferred from homology"/>
<accession>A0ABW0JDJ3</accession>
<name>A0ABW0JDJ3_9BURK</name>
<dbReference type="SUPFAM" id="SSF56925">
    <property type="entry name" value="OMPA-like"/>
    <property type="match status" value="1"/>
</dbReference>
<feature type="signal peptide" evidence="2">
    <location>
        <begin position="1"/>
        <end position="22"/>
    </location>
</feature>
<keyword evidence="1 3" id="KW-0378">Hydrolase</keyword>
<evidence type="ECO:0000256" key="1">
    <source>
        <dbReference type="PIRNR" id="PIRNR029681"/>
    </source>
</evidence>
<gene>
    <name evidence="3" type="ORF">ACFPTO_18795</name>
</gene>
<dbReference type="GO" id="GO:0016787">
    <property type="term" value="F:hydrolase activity"/>
    <property type="evidence" value="ECO:0007669"/>
    <property type="project" value="UniProtKB-KW"/>
</dbReference>
<evidence type="ECO:0000313" key="4">
    <source>
        <dbReference type="Proteomes" id="UP001596103"/>
    </source>
</evidence>
<comment type="caution">
    <text evidence="3">The sequence shown here is derived from an EMBL/GenBank/DDBJ whole genome shotgun (WGS) entry which is preliminary data.</text>
</comment>
<dbReference type="RefSeq" id="WP_377713607.1">
    <property type="nucleotide sequence ID" value="NZ_JBHSMP010000025.1"/>
</dbReference>
<keyword evidence="4" id="KW-1185">Reference proteome</keyword>
<organism evidence="3 4">
    <name type="scientific">Paraburkholderia denitrificans</name>
    <dbReference type="NCBI Taxonomy" id="694025"/>
    <lineage>
        <taxon>Bacteria</taxon>
        <taxon>Pseudomonadati</taxon>
        <taxon>Pseudomonadota</taxon>
        <taxon>Betaproteobacteria</taxon>
        <taxon>Burkholderiales</taxon>
        <taxon>Burkholderiaceae</taxon>
        <taxon>Paraburkholderia</taxon>
    </lineage>
</organism>